<dbReference type="eggNOG" id="COG3883">
    <property type="taxonomic scope" value="Bacteria"/>
</dbReference>
<comment type="caution">
    <text evidence="5">The sequence shown here is derived from an EMBL/GenBank/DDBJ whole genome shotgun (WGS) entry which is preliminary data.</text>
</comment>
<dbReference type="Gene3D" id="3.90.1720.10">
    <property type="entry name" value="endopeptidase domain like (from Nostoc punctiforme)"/>
    <property type="match status" value="1"/>
</dbReference>
<protein>
    <recommendedName>
        <fullName evidence="4">Peptidoglycan hydrolase PcsB coiled-coil domain-containing protein</fullName>
    </recommendedName>
</protein>
<evidence type="ECO:0000256" key="2">
    <source>
        <dbReference type="SAM" id="Coils"/>
    </source>
</evidence>
<keyword evidence="1" id="KW-0732">Signal</keyword>
<accession>A0A1Y3UCR0</accession>
<feature type="region of interest" description="Disordered" evidence="3">
    <location>
        <begin position="238"/>
        <end position="273"/>
    </location>
</feature>
<dbReference type="InterPro" id="IPR038765">
    <property type="entry name" value="Papain-like_cys_pep_sf"/>
</dbReference>
<evidence type="ECO:0000259" key="4">
    <source>
        <dbReference type="Pfam" id="PF24568"/>
    </source>
</evidence>
<gene>
    <name evidence="5" type="ORF">B5G21_05425</name>
</gene>
<proteinExistence type="predicted"/>
<keyword evidence="6" id="KW-1185">Reference proteome</keyword>
<feature type="domain" description="Peptidoglycan hydrolase PcsB coiled-coil" evidence="4">
    <location>
        <begin position="106"/>
        <end position="179"/>
    </location>
</feature>
<keyword evidence="2" id="KW-0175">Coiled coil</keyword>
<dbReference type="EMBL" id="NFHO01000005">
    <property type="protein sequence ID" value="OUN43140.1"/>
    <property type="molecule type" value="Genomic_DNA"/>
</dbReference>
<evidence type="ECO:0000313" key="5">
    <source>
        <dbReference type="EMBL" id="OUN43140.1"/>
    </source>
</evidence>
<dbReference type="SUPFAM" id="SSF54001">
    <property type="entry name" value="Cysteine proteinases"/>
    <property type="match status" value="1"/>
</dbReference>
<evidence type="ECO:0000256" key="3">
    <source>
        <dbReference type="SAM" id="MobiDB-lite"/>
    </source>
</evidence>
<dbReference type="PROSITE" id="PS51318">
    <property type="entry name" value="TAT"/>
    <property type="match status" value="1"/>
</dbReference>
<reference evidence="6" key="1">
    <citation type="submission" date="2017-04" db="EMBL/GenBank/DDBJ databases">
        <title>Function of individual gut microbiota members based on whole genome sequencing of pure cultures obtained from chicken caecum.</title>
        <authorList>
            <person name="Medvecky M."/>
            <person name="Cejkova D."/>
            <person name="Polansky O."/>
            <person name="Karasova D."/>
            <person name="Kubasova T."/>
            <person name="Cizek A."/>
            <person name="Rychlik I."/>
        </authorList>
    </citation>
    <scope>NUCLEOTIDE SEQUENCE [LARGE SCALE GENOMIC DNA]</scope>
    <source>
        <strain evidence="6">An70</strain>
    </source>
</reference>
<name>A0A1Y3UCR0_9ACTN</name>
<organism evidence="5 6">
    <name type="scientific">Enorma massiliensis</name>
    <dbReference type="NCBI Taxonomy" id="1472761"/>
    <lineage>
        <taxon>Bacteria</taxon>
        <taxon>Bacillati</taxon>
        <taxon>Actinomycetota</taxon>
        <taxon>Coriobacteriia</taxon>
        <taxon>Coriobacteriales</taxon>
        <taxon>Coriobacteriaceae</taxon>
        <taxon>Enorma</taxon>
    </lineage>
</organism>
<dbReference type="InterPro" id="IPR006311">
    <property type="entry name" value="TAT_signal"/>
</dbReference>
<dbReference type="STRING" id="1118060.GCA_000311845_01462"/>
<dbReference type="InterPro" id="IPR057309">
    <property type="entry name" value="PcsB_CC"/>
</dbReference>
<dbReference type="Proteomes" id="UP000196560">
    <property type="component" value="Unassembled WGS sequence"/>
</dbReference>
<evidence type="ECO:0000256" key="1">
    <source>
        <dbReference type="ARBA" id="ARBA00022729"/>
    </source>
</evidence>
<dbReference type="Pfam" id="PF24568">
    <property type="entry name" value="CC_PcsB"/>
    <property type="match status" value="1"/>
</dbReference>
<feature type="coiled-coil region" evidence="2">
    <location>
        <begin position="57"/>
        <end position="123"/>
    </location>
</feature>
<dbReference type="AlphaFoldDB" id="A0A1Y3UCR0"/>
<evidence type="ECO:0000313" key="6">
    <source>
        <dbReference type="Proteomes" id="UP000196560"/>
    </source>
</evidence>
<dbReference type="Gene3D" id="6.10.250.3150">
    <property type="match status" value="1"/>
</dbReference>
<sequence>MPASGDGGRAARGEAAAVSRRSALKAMLAMAGAATLFANPVRAFAKPQATQETLDALSDAQAKYDEVQAQLDEISTQYQELSKQQDETLSQIEDVEQQIVDTEQQIEEKQAELEENQALLSDRVATNYKTGGNEALSVLLSATTLDDLISNAYYLEKVNEQDRAVIAQIEQIQSQLEEQKAQLEEQKAQLEELKTQQAEQLSQMQAKQQETQELLNNLDSEVKDLIAQRDAEILAAAEAEAEEERRRQEAAASQNPNPPVLPERGSGQDYSAASGAQKRVVNSCYYTPSPGSGYCALWVSQVMQNAGFSRVRGNANDMYNAWCTSSSKANLRVGMLIAVSTHSHTSAGRIYGHIGIYIGDNRVMHNVGNIETQDLDYWISFYGTTVTPRWGWANGINLAERN</sequence>